<sequence>MFWVFSCFFEMFWKHFWFHLNVLKTFPKQSVLLRVMRLKAIYLIIIQKKKKNYKINNNLWCSNVSIISGKIYKNYGLYLPTFFS</sequence>
<dbReference type="EMBL" id="OUNE01000226">
    <property type="protein sequence ID" value="SPP33578.1"/>
    <property type="molecule type" value="Genomic_DNA"/>
</dbReference>
<evidence type="ECO:0000313" key="1">
    <source>
        <dbReference type="EMBL" id="SPP33578.1"/>
    </source>
</evidence>
<gene>
    <name evidence="1" type="ORF">WBAD_1266</name>
</gene>
<name>A0A3B0IWR2_9RICK</name>
<dbReference type="AlphaFoldDB" id="A0A3B0IWR2"/>
<protein>
    <submittedName>
        <fullName evidence="1">Uncharacterized protein</fullName>
    </submittedName>
</protein>
<organism evidence="1">
    <name type="scientific">Wolbachia endosymbiont of Aleurodicus dispersus</name>
    <dbReference type="NCBI Taxonomy" id="1288877"/>
    <lineage>
        <taxon>Bacteria</taxon>
        <taxon>Pseudomonadati</taxon>
        <taxon>Pseudomonadota</taxon>
        <taxon>Alphaproteobacteria</taxon>
        <taxon>Rickettsiales</taxon>
        <taxon>Anaplasmataceae</taxon>
        <taxon>Wolbachieae</taxon>
        <taxon>Wolbachia</taxon>
    </lineage>
</organism>
<accession>A0A3B0IWR2</accession>
<proteinExistence type="predicted"/>
<reference evidence="1" key="1">
    <citation type="submission" date="2018-04" db="EMBL/GenBank/DDBJ databases">
        <authorList>
            <person name="Go L.Y."/>
            <person name="Mitchell J.A."/>
        </authorList>
    </citation>
    <scope>NUCLEOTIDE SEQUENCE</scope>
    <source>
        <strain evidence="1">WBAD</strain>
    </source>
</reference>